<accession>A0A346PGH9</accession>
<evidence type="ECO:0000256" key="1">
    <source>
        <dbReference type="ARBA" id="ARBA00008791"/>
    </source>
</evidence>
<protein>
    <submittedName>
        <fullName evidence="3">Nucleotide-binding protein, UspA family</fullName>
    </submittedName>
</protein>
<proteinExistence type="inferred from homology"/>
<gene>
    <name evidence="3" type="ORF">AArc1_2309</name>
</gene>
<dbReference type="PANTHER" id="PTHR46268">
    <property type="entry name" value="STRESS RESPONSE PROTEIN NHAX"/>
    <property type="match status" value="1"/>
</dbReference>
<dbReference type="RefSeq" id="WP_117364673.1">
    <property type="nucleotide sequence ID" value="NZ_CP024047.1"/>
</dbReference>
<dbReference type="AlphaFoldDB" id="A0A346PGH9"/>
<dbReference type="EMBL" id="CP024047">
    <property type="protein sequence ID" value="AXR78624.1"/>
    <property type="molecule type" value="Genomic_DNA"/>
</dbReference>
<comment type="similarity">
    <text evidence="1">Belongs to the universal stress protein A family.</text>
</comment>
<dbReference type="GeneID" id="37639087"/>
<dbReference type="KEGG" id="nan:AArc1_2309"/>
<evidence type="ECO:0000313" key="3">
    <source>
        <dbReference type="EMBL" id="AXR78624.1"/>
    </source>
</evidence>
<evidence type="ECO:0000259" key="2">
    <source>
        <dbReference type="Pfam" id="PF00582"/>
    </source>
</evidence>
<feature type="domain" description="UspA" evidence="2">
    <location>
        <begin position="3"/>
        <end position="148"/>
    </location>
</feature>
<dbReference type="Gene3D" id="3.40.50.620">
    <property type="entry name" value="HUPs"/>
    <property type="match status" value="1"/>
</dbReference>
<organism evidence="3 4">
    <name type="scientific">Natrarchaeobaculum sulfurireducens</name>
    <dbReference type="NCBI Taxonomy" id="2044521"/>
    <lineage>
        <taxon>Archaea</taxon>
        <taxon>Methanobacteriati</taxon>
        <taxon>Methanobacteriota</taxon>
        <taxon>Stenosarchaea group</taxon>
        <taxon>Halobacteria</taxon>
        <taxon>Halobacteriales</taxon>
        <taxon>Natrialbaceae</taxon>
        <taxon>Natrarchaeobaculum</taxon>
    </lineage>
</organism>
<name>A0A346PGH9_9EURY</name>
<dbReference type="InterPro" id="IPR014729">
    <property type="entry name" value="Rossmann-like_a/b/a_fold"/>
</dbReference>
<dbReference type="InterPro" id="IPR006016">
    <property type="entry name" value="UspA"/>
</dbReference>
<dbReference type="CDD" id="cd00293">
    <property type="entry name" value="USP-like"/>
    <property type="match status" value="1"/>
</dbReference>
<evidence type="ECO:0000313" key="4">
    <source>
        <dbReference type="Proteomes" id="UP000258707"/>
    </source>
</evidence>
<dbReference type="SUPFAM" id="SSF52402">
    <property type="entry name" value="Adenine nucleotide alpha hydrolases-like"/>
    <property type="match status" value="1"/>
</dbReference>
<dbReference type="PRINTS" id="PR01438">
    <property type="entry name" value="UNVRSLSTRESS"/>
</dbReference>
<dbReference type="Pfam" id="PF00582">
    <property type="entry name" value="Usp"/>
    <property type="match status" value="1"/>
</dbReference>
<dbReference type="InterPro" id="IPR006015">
    <property type="entry name" value="Universal_stress_UspA"/>
</dbReference>
<dbReference type="Proteomes" id="UP000258707">
    <property type="component" value="Chromosome"/>
</dbReference>
<reference evidence="4" key="1">
    <citation type="submission" date="2017-10" db="EMBL/GenBank/DDBJ databases">
        <title>Phenotypic and genomic properties of facultatively anaerobic sulfur-reducing natronoarchaea from hypersaline soda lakes.</title>
        <authorList>
            <person name="Sorokin D.Y."/>
            <person name="Kublanov I.V."/>
            <person name="Roman P."/>
            <person name="Sinninghe Damste J.S."/>
            <person name="Golyshin P.N."/>
            <person name="Rojo D."/>
            <person name="Ciordia S."/>
            <person name="Mena Md.C."/>
            <person name="Ferrer M."/>
            <person name="Messina E."/>
            <person name="Smedile F."/>
            <person name="La Spada G."/>
            <person name="La Cono V."/>
            <person name="Yakimov M.M."/>
        </authorList>
    </citation>
    <scope>NUCLEOTIDE SEQUENCE [LARGE SCALE GENOMIC DNA]</scope>
    <source>
        <strain evidence="4">AArc1</strain>
    </source>
</reference>
<dbReference type="PANTHER" id="PTHR46268:SF6">
    <property type="entry name" value="UNIVERSAL STRESS PROTEIN UP12"/>
    <property type="match status" value="1"/>
</dbReference>
<sequence length="152" mass="16430">MYRVLLTADERRSRVRAQAEAIVKGAADDHVVDILHVHQEVSLPDAEWAVGGFFETYAEEMADVIREVDRLPASVEAAIEVLEDAGMAYAVHETVGTPAETIIDAAAELDSDEIVLGVSKHTPVGKVLFGSVAQAVILDTDRPVLVVPNETR</sequence>